<evidence type="ECO:0000313" key="8">
    <source>
        <dbReference type="EMBL" id="CAF9932969.1"/>
    </source>
</evidence>
<evidence type="ECO:0000259" key="7">
    <source>
        <dbReference type="PROSITE" id="PS50102"/>
    </source>
</evidence>
<keyword evidence="3" id="KW-0866">Nonsense-mediated mRNA decay</keyword>
<dbReference type="GO" id="GO:0003729">
    <property type="term" value="F:mRNA binding"/>
    <property type="evidence" value="ECO:0007669"/>
    <property type="project" value="TreeGrafter"/>
</dbReference>
<evidence type="ECO:0000256" key="3">
    <source>
        <dbReference type="ARBA" id="ARBA00023161"/>
    </source>
</evidence>
<feature type="compositionally biased region" description="Gly residues" evidence="6">
    <location>
        <begin position="556"/>
        <end position="570"/>
    </location>
</feature>
<dbReference type="OrthoDB" id="18087at2759"/>
<dbReference type="InterPro" id="IPR000504">
    <property type="entry name" value="RRM_dom"/>
</dbReference>
<evidence type="ECO:0000313" key="9">
    <source>
        <dbReference type="Proteomes" id="UP000664521"/>
    </source>
</evidence>
<dbReference type="InterPro" id="IPR012677">
    <property type="entry name" value="Nucleotide-bd_a/b_plait_sf"/>
</dbReference>
<dbReference type="AlphaFoldDB" id="A0A8H3G1C6"/>
<feature type="region of interest" description="Disordered" evidence="6">
    <location>
        <begin position="187"/>
        <end position="465"/>
    </location>
</feature>
<feature type="region of interest" description="Disordered" evidence="6">
    <location>
        <begin position="1"/>
        <end position="41"/>
    </location>
</feature>
<comment type="caution">
    <text evidence="8">The sequence shown here is derived from an EMBL/GenBank/DDBJ whole genome shotgun (WGS) entry which is preliminary data.</text>
</comment>
<keyword evidence="4" id="KW-0539">Nucleus</keyword>
<evidence type="ECO:0000256" key="1">
    <source>
        <dbReference type="ARBA" id="ARBA00004123"/>
    </source>
</evidence>
<dbReference type="GO" id="GO:0045727">
    <property type="term" value="P:positive regulation of translation"/>
    <property type="evidence" value="ECO:0007669"/>
    <property type="project" value="TreeGrafter"/>
</dbReference>
<comment type="subcellular location">
    <subcellularLocation>
        <location evidence="1">Nucleus</location>
    </subcellularLocation>
</comment>
<keyword evidence="9" id="KW-1185">Reference proteome</keyword>
<dbReference type="GO" id="GO:0005737">
    <property type="term" value="C:cytoplasm"/>
    <property type="evidence" value="ECO:0007669"/>
    <property type="project" value="TreeGrafter"/>
</dbReference>
<dbReference type="Proteomes" id="UP000664521">
    <property type="component" value="Unassembled WGS sequence"/>
</dbReference>
<dbReference type="Gene3D" id="3.30.70.330">
    <property type="match status" value="2"/>
</dbReference>
<dbReference type="Pfam" id="PF00076">
    <property type="entry name" value="RRM_1"/>
    <property type="match status" value="1"/>
</dbReference>
<dbReference type="Pfam" id="PF03467">
    <property type="entry name" value="Smg4_UPF3"/>
    <property type="match status" value="1"/>
</dbReference>
<feature type="compositionally biased region" description="Low complexity" evidence="6">
    <location>
        <begin position="403"/>
        <end position="416"/>
    </location>
</feature>
<organism evidence="8 9">
    <name type="scientific">Heterodermia speciosa</name>
    <dbReference type="NCBI Taxonomy" id="116794"/>
    <lineage>
        <taxon>Eukaryota</taxon>
        <taxon>Fungi</taxon>
        <taxon>Dikarya</taxon>
        <taxon>Ascomycota</taxon>
        <taxon>Pezizomycotina</taxon>
        <taxon>Lecanoromycetes</taxon>
        <taxon>OSLEUM clade</taxon>
        <taxon>Lecanoromycetidae</taxon>
        <taxon>Caliciales</taxon>
        <taxon>Physciaceae</taxon>
        <taxon>Heterodermia</taxon>
    </lineage>
</organism>
<accession>A0A8H3G1C6</accession>
<evidence type="ECO:0000256" key="4">
    <source>
        <dbReference type="ARBA" id="ARBA00023242"/>
    </source>
</evidence>
<dbReference type="InterPro" id="IPR039722">
    <property type="entry name" value="Upf3"/>
</dbReference>
<feature type="compositionally biased region" description="Basic and acidic residues" evidence="6">
    <location>
        <begin position="211"/>
        <end position="221"/>
    </location>
</feature>
<keyword evidence="5" id="KW-0694">RNA-binding</keyword>
<dbReference type="SUPFAM" id="SSF54928">
    <property type="entry name" value="RNA-binding domain, RBD"/>
    <property type="match status" value="2"/>
</dbReference>
<feature type="compositionally biased region" description="Gly residues" evidence="6">
    <location>
        <begin position="331"/>
        <end position="340"/>
    </location>
</feature>
<evidence type="ECO:0000256" key="6">
    <source>
        <dbReference type="SAM" id="MobiDB-lite"/>
    </source>
</evidence>
<feature type="region of interest" description="Disordered" evidence="6">
    <location>
        <begin position="530"/>
        <end position="619"/>
    </location>
</feature>
<dbReference type="PANTHER" id="PTHR13112:SF0">
    <property type="entry name" value="FI21285P1"/>
    <property type="match status" value="1"/>
</dbReference>
<feature type="compositionally biased region" description="Polar residues" evidence="6">
    <location>
        <begin position="125"/>
        <end position="134"/>
    </location>
</feature>
<feature type="compositionally biased region" description="Polar residues" evidence="6">
    <location>
        <begin position="609"/>
        <end position="619"/>
    </location>
</feature>
<gene>
    <name evidence="8" type="ORF">HETSPECPRED_008504</name>
</gene>
<dbReference type="GO" id="GO:0005730">
    <property type="term" value="C:nucleolus"/>
    <property type="evidence" value="ECO:0007669"/>
    <property type="project" value="TreeGrafter"/>
</dbReference>
<dbReference type="CDD" id="cd12455">
    <property type="entry name" value="RRM_like_Smg4_UPF3"/>
    <property type="match status" value="1"/>
</dbReference>
<feature type="domain" description="RRM" evidence="7">
    <location>
        <begin position="457"/>
        <end position="541"/>
    </location>
</feature>
<comment type="similarity">
    <text evidence="2">Belongs to the RENT3 family.</text>
</comment>
<dbReference type="GO" id="GO:0000184">
    <property type="term" value="P:nuclear-transcribed mRNA catabolic process, nonsense-mediated decay"/>
    <property type="evidence" value="ECO:0007669"/>
    <property type="project" value="UniProtKB-KW"/>
</dbReference>
<reference evidence="8" key="1">
    <citation type="submission" date="2021-03" db="EMBL/GenBank/DDBJ databases">
        <authorList>
            <person name="Tagirdzhanova G."/>
        </authorList>
    </citation>
    <scope>NUCLEOTIDE SEQUENCE</scope>
</reference>
<evidence type="ECO:0000256" key="5">
    <source>
        <dbReference type="PROSITE-ProRule" id="PRU00176"/>
    </source>
</evidence>
<dbReference type="InterPro" id="IPR035979">
    <property type="entry name" value="RBD_domain_sf"/>
</dbReference>
<feature type="region of interest" description="Disordered" evidence="6">
    <location>
        <begin position="125"/>
        <end position="164"/>
    </location>
</feature>
<sequence length="619" mass="64730">MAPHSGRPPGSKGTGPRSNGVISIPAAATKKPSPLKPEIMPTRIAAPRLKLVVRKLPPGLTQPEYEDTMGEDWKVDGGKVDWLVYQAGKVSKDPAKPSKPSRVYLHLTRAEYIAQLDQKVRSTTFNDAQGSSKEPSLLGPPAVEFAPFGRTPNSKVRKDARQGTIDQDPEFIEFLESLTNPIQKATVVDQENDVSAKSKEKVTTTPLIQYLRDKKANKGKEGPSPVKGSKHTRQDSKDGKGSSGSEKKTPPKPAVVSSPDKRSAQVIKVENAARDAVKVLNKQATNNKKPASPPVIVPPTVASTSPAPLAEKKRERGNVSVAARILQRDLGLGGGQGRGSRGGRRGGSVVPAKADTTPSTSQAQIEPPKAVVATPPEKSQTTVQKVTPQDTAPQSANNKEDATSSQSQTPSSTAVPPTGPAATRNSAKSSPQLRTGKMPAAKTPQASRGPIVSPTATQAFLKHANPSQGITEPLLEEAFSGFGAVTKVEIDKKKGFAYVDFAEPDGLQKAIEASPVKVAQGQVVVLERKSGPTLQARNTRGGPAMISRGGSVPMGPRGGRGSMRRGGGPGRPQVKGHDPTTAKTAQASNAPEASSAPPVQDVKAGGASESDTAPPSAVT</sequence>
<evidence type="ECO:0000256" key="2">
    <source>
        <dbReference type="ARBA" id="ARBA00005991"/>
    </source>
</evidence>
<dbReference type="PANTHER" id="PTHR13112">
    <property type="entry name" value="UPF3 REGULATOR OF NONSENSE TRANSCRIPTS-LIKE PROTEIN"/>
    <property type="match status" value="1"/>
</dbReference>
<dbReference type="SMART" id="SM00360">
    <property type="entry name" value="RRM"/>
    <property type="match status" value="1"/>
</dbReference>
<dbReference type="PROSITE" id="PS50102">
    <property type="entry name" value="RRM"/>
    <property type="match status" value="1"/>
</dbReference>
<feature type="compositionally biased region" description="Polar residues" evidence="6">
    <location>
        <begin position="423"/>
        <end position="433"/>
    </location>
</feature>
<protein>
    <recommendedName>
        <fullName evidence="7">RRM domain-containing protein</fullName>
    </recommendedName>
</protein>
<feature type="compositionally biased region" description="Polar residues" evidence="6">
    <location>
        <begin position="377"/>
        <end position="397"/>
    </location>
</feature>
<proteinExistence type="inferred from homology"/>
<dbReference type="InterPro" id="IPR005120">
    <property type="entry name" value="UPF3_dom"/>
</dbReference>
<feature type="compositionally biased region" description="Low complexity" evidence="6">
    <location>
        <begin position="585"/>
        <end position="598"/>
    </location>
</feature>
<dbReference type="CDD" id="cd00590">
    <property type="entry name" value="RRM_SF"/>
    <property type="match status" value="1"/>
</dbReference>
<dbReference type="EMBL" id="CAJPDS010000065">
    <property type="protein sequence ID" value="CAF9932969.1"/>
    <property type="molecule type" value="Genomic_DNA"/>
</dbReference>
<feature type="compositionally biased region" description="Basic and acidic residues" evidence="6">
    <location>
        <begin position="232"/>
        <end position="249"/>
    </location>
</feature>
<name>A0A8H3G1C6_9LECA</name>